<accession>A0A937X3R4</accession>
<dbReference type="Gene3D" id="3.30.720.100">
    <property type="match status" value="1"/>
</dbReference>
<protein>
    <submittedName>
        <fullName evidence="2">VOC family protein</fullName>
    </submittedName>
</protein>
<dbReference type="Proteomes" id="UP000703893">
    <property type="component" value="Unassembled WGS sequence"/>
</dbReference>
<proteinExistence type="predicted"/>
<dbReference type="PIRSF" id="PIRSF021700">
    <property type="entry name" value="3_dmu_93_MTrfase"/>
    <property type="match status" value="1"/>
</dbReference>
<comment type="caution">
    <text evidence="2">The sequence shown here is derived from an EMBL/GenBank/DDBJ whole genome shotgun (WGS) entry which is preliminary data.</text>
</comment>
<dbReference type="EMBL" id="VGJX01000313">
    <property type="protein sequence ID" value="MBM3274738.1"/>
    <property type="molecule type" value="Genomic_DNA"/>
</dbReference>
<dbReference type="Gene3D" id="3.30.720.110">
    <property type="match status" value="1"/>
</dbReference>
<dbReference type="InterPro" id="IPR009725">
    <property type="entry name" value="3_dmu_93_MTrfase"/>
</dbReference>
<feature type="non-terminal residue" evidence="2">
    <location>
        <position position="115"/>
    </location>
</feature>
<dbReference type="Pfam" id="PF06983">
    <property type="entry name" value="3-dmu-9_3-mt"/>
    <property type="match status" value="1"/>
</dbReference>
<dbReference type="InterPro" id="IPR028973">
    <property type="entry name" value="PhnB-like"/>
</dbReference>
<dbReference type="AlphaFoldDB" id="A0A937X3R4"/>
<dbReference type="PANTHER" id="PTHR33990">
    <property type="entry name" value="PROTEIN YJDN-RELATED"/>
    <property type="match status" value="1"/>
</dbReference>
<dbReference type="InterPro" id="IPR029068">
    <property type="entry name" value="Glyas_Bleomycin-R_OHBP_Dase"/>
</dbReference>
<reference evidence="2 3" key="1">
    <citation type="submission" date="2019-03" db="EMBL/GenBank/DDBJ databases">
        <title>Lake Tanganyika Metagenome-Assembled Genomes (MAGs).</title>
        <authorList>
            <person name="Tran P."/>
        </authorList>
    </citation>
    <scope>NUCLEOTIDE SEQUENCE [LARGE SCALE GENOMIC DNA]</scope>
    <source>
        <strain evidence="2">K_DeepCast_65m_m2_236</strain>
    </source>
</reference>
<dbReference type="CDD" id="cd06588">
    <property type="entry name" value="PhnB_like"/>
    <property type="match status" value="1"/>
</dbReference>
<evidence type="ECO:0000313" key="3">
    <source>
        <dbReference type="Proteomes" id="UP000703893"/>
    </source>
</evidence>
<gene>
    <name evidence="2" type="ORF">FJZ00_06275</name>
</gene>
<evidence type="ECO:0000259" key="1">
    <source>
        <dbReference type="Pfam" id="PF06983"/>
    </source>
</evidence>
<evidence type="ECO:0000313" key="2">
    <source>
        <dbReference type="EMBL" id="MBM3274738.1"/>
    </source>
</evidence>
<dbReference type="SUPFAM" id="SSF54593">
    <property type="entry name" value="Glyoxalase/Bleomycin resistance protein/Dihydroxybiphenyl dioxygenase"/>
    <property type="match status" value="1"/>
</dbReference>
<organism evidence="2 3">
    <name type="scientific">Candidatus Tanganyikabacteria bacterium</name>
    <dbReference type="NCBI Taxonomy" id="2961651"/>
    <lineage>
        <taxon>Bacteria</taxon>
        <taxon>Bacillati</taxon>
        <taxon>Candidatus Sericytochromatia</taxon>
        <taxon>Candidatus Tanganyikabacteria</taxon>
    </lineage>
</organism>
<feature type="domain" description="PhnB-like" evidence="1">
    <location>
        <begin position="2"/>
        <end position="105"/>
    </location>
</feature>
<sequence length="115" mass="12942">MQKIVPCLWFDRDAERAADLYTSIFEHARITHVAHYGEAGARASGLPKGTVLTVAFELEGYEFIALNGGPQFTFSPAVSFFVHCSTRDELERLWRELSAGGAWRSSASRCRRRTM</sequence>
<name>A0A937X3R4_9BACT</name>